<sequence length="315" mass="34856">MPHRPAASLTFTAERPLPLTGLDRAETVSIGRGALVLEEEWDRLFIGSRLRTRIEVVARRLATDRDAFAGAAALALHGLPVFGLDDRIDLIVGGSCTRHNAGDVRRHHSPLPDDDVSVLDGVRATNIERTVYDVIRLGSLEAAVVAFDAALRRVAWNEDDNTYDESAAEHFRDRIRMRISAHTGARGIRQARFVVEFADGRAQLPGESLLRLRIWQASLPAPSLQHRVELGGGRYALLDLAFPERRRWLEFDGGIKYTDATMLAGRTSDEVRLAQAGRQAAAERATGWRCDRVQWAHVVSSSAFAALAEAIAFHR</sequence>
<dbReference type="RefSeq" id="WP_121060533.1">
    <property type="nucleotide sequence ID" value="NZ_RCDB01000003.1"/>
</dbReference>
<evidence type="ECO:0000313" key="1">
    <source>
        <dbReference type="EMBL" id="RLK48046.1"/>
    </source>
</evidence>
<accession>A0A498C0U1</accession>
<comment type="caution">
    <text evidence="1">The sequence shown here is derived from an EMBL/GenBank/DDBJ whole genome shotgun (WGS) entry which is preliminary data.</text>
</comment>
<dbReference type="AlphaFoldDB" id="A0A498C0U1"/>
<evidence type="ECO:0008006" key="3">
    <source>
        <dbReference type="Google" id="ProtNLM"/>
    </source>
</evidence>
<dbReference type="Proteomes" id="UP000273158">
    <property type="component" value="Unassembled WGS sequence"/>
</dbReference>
<protein>
    <recommendedName>
        <fullName evidence="3">Transcriptional regulator, AbiEi antitoxin, Type IV TA system</fullName>
    </recommendedName>
</protein>
<dbReference type="EMBL" id="RCDB01000003">
    <property type="protein sequence ID" value="RLK48046.1"/>
    <property type="molecule type" value="Genomic_DNA"/>
</dbReference>
<name>A0A498C0U1_9MICO</name>
<reference evidence="1 2" key="1">
    <citation type="journal article" date="2015" name="Stand. Genomic Sci.">
        <title>Genomic Encyclopedia of Bacterial and Archaeal Type Strains, Phase III: the genomes of soil and plant-associated and newly described type strains.</title>
        <authorList>
            <person name="Whitman W.B."/>
            <person name="Woyke T."/>
            <person name="Klenk H.P."/>
            <person name="Zhou Y."/>
            <person name="Lilburn T.G."/>
            <person name="Beck B.J."/>
            <person name="De Vos P."/>
            <person name="Vandamme P."/>
            <person name="Eisen J.A."/>
            <person name="Garrity G."/>
            <person name="Hugenholtz P."/>
            <person name="Kyrpides N.C."/>
        </authorList>
    </citation>
    <scope>NUCLEOTIDE SEQUENCE [LARGE SCALE GENOMIC DNA]</scope>
    <source>
        <strain evidence="1 2">S2T63</strain>
    </source>
</reference>
<evidence type="ECO:0000313" key="2">
    <source>
        <dbReference type="Proteomes" id="UP000273158"/>
    </source>
</evidence>
<gene>
    <name evidence="1" type="ORF">C7474_2649</name>
</gene>
<keyword evidence="2" id="KW-1185">Reference proteome</keyword>
<organism evidence="1 2">
    <name type="scientific">Microbacterium telephonicum</name>
    <dbReference type="NCBI Taxonomy" id="1714841"/>
    <lineage>
        <taxon>Bacteria</taxon>
        <taxon>Bacillati</taxon>
        <taxon>Actinomycetota</taxon>
        <taxon>Actinomycetes</taxon>
        <taxon>Micrococcales</taxon>
        <taxon>Microbacteriaceae</taxon>
        <taxon>Microbacterium</taxon>
    </lineage>
</organism>
<proteinExistence type="predicted"/>
<dbReference type="OrthoDB" id="5517693at2"/>